<proteinExistence type="predicted"/>
<sequence length="52" mass="5948">MMKMKKLCLSSTPLKNSLFKKSSFFNVLLYLSIPNEAQVFYKLLPAPLSCHP</sequence>
<dbReference type="EMBL" id="HACG01018497">
    <property type="protein sequence ID" value="CEK65362.1"/>
    <property type="molecule type" value="Transcribed_RNA"/>
</dbReference>
<reference evidence="1" key="1">
    <citation type="submission" date="2014-12" db="EMBL/GenBank/DDBJ databases">
        <title>Insight into the proteome of Arion vulgaris.</title>
        <authorList>
            <person name="Aradska J."/>
            <person name="Bulat T."/>
            <person name="Smidak R."/>
            <person name="Sarate P."/>
            <person name="Gangsoo J."/>
            <person name="Sialana F."/>
            <person name="Bilban M."/>
            <person name="Lubec G."/>
        </authorList>
    </citation>
    <scope>NUCLEOTIDE SEQUENCE</scope>
    <source>
        <tissue evidence="1">Skin</tissue>
    </source>
</reference>
<organism evidence="1">
    <name type="scientific">Arion vulgaris</name>
    <dbReference type="NCBI Taxonomy" id="1028688"/>
    <lineage>
        <taxon>Eukaryota</taxon>
        <taxon>Metazoa</taxon>
        <taxon>Spiralia</taxon>
        <taxon>Lophotrochozoa</taxon>
        <taxon>Mollusca</taxon>
        <taxon>Gastropoda</taxon>
        <taxon>Heterobranchia</taxon>
        <taxon>Euthyneura</taxon>
        <taxon>Panpulmonata</taxon>
        <taxon>Eupulmonata</taxon>
        <taxon>Stylommatophora</taxon>
        <taxon>Helicina</taxon>
        <taxon>Arionoidea</taxon>
        <taxon>Arionidae</taxon>
        <taxon>Arion</taxon>
    </lineage>
</organism>
<accession>A0A0B6ZAE4</accession>
<name>A0A0B6ZAE4_9EUPU</name>
<protein>
    <submittedName>
        <fullName evidence="1">Uncharacterized protein</fullName>
    </submittedName>
</protein>
<gene>
    <name evidence="1" type="primary">ORF54799</name>
</gene>
<evidence type="ECO:0000313" key="1">
    <source>
        <dbReference type="EMBL" id="CEK65362.1"/>
    </source>
</evidence>
<feature type="non-terminal residue" evidence="1">
    <location>
        <position position="52"/>
    </location>
</feature>
<dbReference type="AlphaFoldDB" id="A0A0B6ZAE4"/>